<dbReference type="AlphaFoldDB" id="X0XVN0"/>
<dbReference type="PANTHER" id="PTHR30118:SF6">
    <property type="entry name" value="HTH-TYPE TRANSCRIPTIONAL REGULATOR LEUO"/>
    <property type="match status" value="1"/>
</dbReference>
<reference evidence="5" key="1">
    <citation type="journal article" date="2014" name="Front. Microbiol.">
        <title>High frequency of phylogenetically diverse reductive dehalogenase-homologous genes in deep subseafloor sedimentary metagenomes.</title>
        <authorList>
            <person name="Kawai M."/>
            <person name="Futagami T."/>
            <person name="Toyoda A."/>
            <person name="Takaki Y."/>
            <person name="Nishi S."/>
            <person name="Hori S."/>
            <person name="Arai W."/>
            <person name="Tsubouchi T."/>
            <person name="Morono Y."/>
            <person name="Uchiyama I."/>
            <person name="Ito T."/>
            <person name="Fujiyama A."/>
            <person name="Inagaki F."/>
            <person name="Takami H."/>
        </authorList>
    </citation>
    <scope>NUCLEOTIDE SEQUENCE</scope>
    <source>
        <strain evidence="5">Expedition CK06-06</strain>
    </source>
</reference>
<gene>
    <name evidence="5" type="ORF">S01H1_67524</name>
</gene>
<accession>X0XVN0</accession>
<evidence type="ECO:0000256" key="1">
    <source>
        <dbReference type="ARBA" id="ARBA00023015"/>
    </source>
</evidence>
<proteinExistence type="predicted"/>
<dbReference type="Gene3D" id="3.40.190.10">
    <property type="entry name" value="Periplasmic binding protein-like II"/>
    <property type="match status" value="1"/>
</dbReference>
<organism evidence="5">
    <name type="scientific">marine sediment metagenome</name>
    <dbReference type="NCBI Taxonomy" id="412755"/>
    <lineage>
        <taxon>unclassified sequences</taxon>
        <taxon>metagenomes</taxon>
        <taxon>ecological metagenomes</taxon>
    </lineage>
</organism>
<evidence type="ECO:0000256" key="2">
    <source>
        <dbReference type="ARBA" id="ARBA00023125"/>
    </source>
</evidence>
<keyword evidence="3" id="KW-0804">Transcription</keyword>
<comment type="caution">
    <text evidence="5">The sequence shown here is derived from an EMBL/GenBank/DDBJ whole genome shotgun (WGS) entry which is preliminary data.</text>
</comment>
<dbReference type="InterPro" id="IPR036388">
    <property type="entry name" value="WH-like_DNA-bd_sf"/>
</dbReference>
<dbReference type="Pfam" id="PF00126">
    <property type="entry name" value="HTH_1"/>
    <property type="match status" value="1"/>
</dbReference>
<evidence type="ECO:0000313" key="5">
    <source>
        <dbReference type="EMBL" id="GAG39292.1"/>
    </source>
</evidence>
<evidence type="ECO:0000259" key="4">
    <source>
        <dbReference type="PROSITE" id="PS50931"/>
    </source>
</evidence>
<name>X0XVN0_9ZZZZ</name>
<dbReference type="GO" id="GO:0003700">
    <property type="term" value="F:DNA-binding transcription factor activity"/>
    <property type="evidence" value="ECO:0007669"/>
    <property type="project" value="InterPro"/>
</dbReference>
<dbReference type="PRINTS" id="PR00039">
    <property type="entry name" value="HTHLYSR"/>
</dbReference>
<dbReference type="EMBL" id="BARS01044730">
    <property type="protein sequence ID" value="GAG39292.1"/>
    <property type="molecule type" value="Genomic_DNA"/>
</dbReference>
<dbReference type="InterPro" id="IPR036390">
    <property type="entry name" value="WH_DNA-bd_sf"/>
</dbReference>
<dbReference type="SUPFAM" id="SSF46785">
    <property type="entry name" value="Winged helix' DNA-binding domain"/>
    <property type="match status" value="1"/>
</dbReference>
<dbReference type="InterPro" id="IPR050389">
    <property type="entry name" value="LysR-type_TF"/>
</dbReference>
<protein>
    <recommendedName>
        <fullName evidence="4">HTH lysR-type domain-containing protein</fullName>
    </recommendedName>
</protein>
<sequence>MIHTSKFDYLGLDGNTLTTFLTVLEEMSVSRAAERLGVTQSAVSHTLDKLRGIFDDPLFVRVGRGIESTARARALQGSVESVLDDLKSLTDHREFDPLVEQMEFTIAANDFPIRLIFPKLLKELSDEGIHPRIRFIPSGIPSVSILRASRYRMLITPTPPNDSE</sequence>
<keyword evidence="1" id="KW-0805">Transcription regulation</keyword>
<feature type="domain" description="HTH lysR-type" evidence="4">
    <location>
        <begin position="17"/>
        <end position="69"/>
    </location>
</feature>
<evidence type="ECO:0000256" key="3">
    <source>
        <dbReference type="ARBA" id="ARBA00023163"/>
    </source>
</evidence>
<feature type="non-terminal residue" evidence="5">
    <location>
        <position position="164"/>
    </location>
</feature>
<keyword evidence="2" id="KW-0238">DNA-binding</keyword>
<dbReference type="GO" id="GO:0003677">
    <property type="term" value="F:DNA binding"/>
    <property type="evidence" value="ECO:0007669"/>
    <property type="project" value="UniProtKB-KW"/>
</dbReference>
<dbReference type="PROSITE" id="PS50931">
    <property type="entry name" value="HTH_LYSR"/>
    <property type="match status" value="1"/>
</dbReference>
<dbReference type="PANTHER" id="PTHR30118">
    <property type="entry name" value="HTH-TYPE TRANSCRIPTIONAL REGULATOR LEUO-RELATED"/>
    <property type="match status" value="1"/>
</dbReference>
<dbReference type="InterPro" id="IPR000847">
    <property type="entry name" value="LysR_HTH_N"/>
</dbReference>
<dbReference type="Gene3D" id="1.10.10.10">
    <property type="entry name" value="Winged helix-like DNA-binding domain superfamily/Winged helix DNA-binding domain"/>
    <property type="match status" value="1"/>
</dbReference>